<accession>A0A0F9R0K3</accession>
<dbReference type="FunFam" id="3.40.50.80:FF:000010">
    <property type="entry name" value="Flavohemoprotein"/>
    <property type="match status" value="1"/>
</dbReference>
<feature type="domain" description="FAD-binding FR-type" evidence="16">
    <location>
        <begin position="152"/>
        <end position="260"/>
    </location>
</feature>
<evidence type="ECO:0000256" key="12">
    <source>
        <dbReference type="ARBA" id="ARBA00023027"/>
    </source>
</evidence>
<dbReference type="InterPro" id="IPR009050">
    <property type="entry name" value="Globin-like_sf"/>
</dbReference>
<dbReference type="InterPro" id="IPR008333">
    <property type="entry name" value="Cbr1-like_FAD-bd_dom"/>
</dbReference>
<dbReference type="InterPro" id="IPR000971">
    <property type="entry name" value="Globin"/>
</dbReference>
<dbReference type="InterPro" id="IPR001433">
    <property type="entry name" value="OxRdtase_FAD/NAD-bd"/>
</dbReference>
<comment type="catalytic activity">
    <reaction evidence="14">
        <text>2 nitric oxide + NADPH + 2 O2 = 2 nitrate + NADP(+) + H(+)</text>
        <dbReference type="Rhea" id="RHEA:19465"/>
        <dbReference type="ChEBI" id="CHEBI:15378"/>
        <dbReference type="ChEBI" id="CHEBI:15379"/>
        <dbReference type="ChEBI" id="CHEBI:16480"/>
        <dbReference type="ChEBI" id="CHEBI:17632"/>
        <dbReference type="ChEBI" id="CHEBI:57783"/>
        <dbReference type="ChEBI" id="CHEBI:58349"/>
        <dbReference type="EC" id="1.14.12.17"/>
    </reaction>
</comment>
<comment type="caution">
    <text evidence="17">The sequence shown here is derived from an EMBL/GenBank/DDBJ whole genome shotgun (WGS) entry which is preliminary data.</text>
</comment>
<keyword evidence="7" id="KW-0479">Metal-binding</keyword>
<dbReference type="GO" id="GO:0008941">
    <property type="term" value="F:nitric oxide dioxygenase NAD(P)H activity"/>
    <property type="evidence" value="ECO:0007669"/>
    <property type="project" value="UniProtKB-EC"/>
</dbReference>
<feature type="domain" description="Globin" evidence="15">
    <location>
        <begin position="1"/>
        <end position="138"/>
    </location>
</feature>
<reference evidence="17" key="1">
    <citation type="journal article" date="2015" name="Nature">
        <title>Complex archaea that bridge the gap between prokaryotes and eukaryotes.</title>
        <authorList>
            <person name="Spang A."/>
            <person name="Saw J.H."/>
            <person name="Jorgensen S.L."/>
            <person name="Zaremba-Niedzwiedzka K."/>
            <person name="Martijn J."/>
            <person name="Lind A.E."/>
            <person name="van Eijk R."/>
            <person name="Schleper C."/>
            <person name="Guy L."/>
            <person name="Ettema T.J."/>
        </authorList>
    </citation>
    <scope>NUCLEOTIDE SEQUENCE</scope>
</reference>
<evidence type="ECO:0000256" key="8">
    <source>
        <dbReference type="ARBA" id="ARBA00022827"/>
    </source>
</evidence>
<evidence type="ECO:0000256" key="1">
    <source>
        <dbReference type="ARBA" id="ARBA00001970"/>
    </source>
</evidence>
<evidence type="ECO:0000256" key="11">
    <source>
        <dbReference type="ARBA" id="ARBA00023004"/>
    </source>
</evidence>
<dbReference type="GO" id="GO:0071949">
    <property type="term" value="F:FAD binding"/>
    <property type="evidence" value="ECO:0007669"/>
    <property type="project" value="TreeGrafter"/>
</dbReference>
<organism evidence="17">
    <name type="scientific">marine sediment metagenome</name>
    <dbReference type="NCBI Taxonomy" id="412755"/>
    <lineage>
        <taxon>unclassified sequences</taxon>
        <taxon>metagenomes</taxon>
        <taxon>ecological metagenomes</taxon>
    </lineage>
</organism>
<dbReference type="GO" id="GO:0019825">
    <property type="term" value="F:oxygen binding"/>
    <property type="evidence" value="ECO:0007669"/>
    <property type="project" value="InterPro"/>
</dbReference>
<dbReference type="Pfam" id="PF00175">
    <property type="entry name" value="NAD_binding_1"/>
    <property type="match status" value="1"/>
</dbReference>
<comment type="cofactor">
    <cofactor evidence="1">
        <name>heme b</name>
        <dbReference type="ChEBI" id="CHEBI:60344"/>
    </cofactor>
</comment>
<dbReference type="InterPro" id="IPR012292">
    <property type="entry name" value="Globin/Proto"/>
</dbReference>
<protein>
    <recommendedName>
        <fullName evidence="4">nitric oxide dioxygenase</fullName>
        <ecNumber evidence="4">1.14.12.17</ecNumber>
    </recommendedName>
</protein>
<dbReference type="GO" id="GO:0020037">
    <property type="term" value="F:heme binding"/>
    <property type="evidence" value="ECO:0007669"/>
    <property type="project" value="InterPro"/>
</dbReference>
<dbReference type="GO" id="GO:0046210">
    <property type="term" value="P:nitric oxide catabolic process"/>
    <property type="evidence" value="ECO:0007669"/>
    <property type="project" value="TreeGrafter"/>
</dbReference>
<sequence length="396" mass="44804">MLSTKTIDIVKSTIPLLENAGVEVTDHFYKRLFSHNPEMKDIFNLTNQATGRQQFALFSAVAAYATNIDNLGVLSSLVERVAQKHTSLNIQPDQYQIIGHHLIETLREMAPNDFTNEVADAWIEAYGLLANILIGRERDLYQASADQVGGWSGPRVFKVKEKVVESELVTNFTFVPVDGGQVRDYAPGQYIAVSVKPKNAQNIEIRQYSISDKYNPNSYRISVKKELFPELGMVSNHLHDHLNVGDTVELMPPAGAFYLEHTDKPTVLISAGVGITPMMAMLETMVDKGIEQPILFLHACRNSQQHSFQQRVETLSSTYADVNNFYWYSEEKVTDERSLTGLMDLNTIYAELPFNDGHFYICGPTDFMRFIKLQLRELGVDSDRIHYETFGPHDDI</sequence>
<evidence type="ECO:0000256" key="4">
    <source>
        <dbReference type="ARBA" id="ARBA00012229"/>
    </source>
</evidence>
<evidence type="ECO:0000256" key="14">
    <source>
        <dbReference type="ARBA" id="ARBA00049433"/>
    </source>
</evidence>
<dbReference type="PROSITE" id="PS51384">
    <property type="entry name" value="FAD_FR"/>
    <property type="match status" value="1"/>
</dbReference>
<evidence type="ECO:0000256" key="5">
    <source>
        <dbReference type="ARBA" id="ARBA00022617"/>
    </source>
</evidence>
<dbReference type="SUPFAM" id="SSF63380">
    <property type="entry name" value="Riboflavin synthase domain-like"/>
    <property type="match status" value="1"/>
</dbReference>
<evidence type="ECO:0000256" key="7">
    <source>
        <dbReference type="ARBA" id="ARBA00022723"/>
    </source>
</evidence>
<evidence type="ECO:0000256" key="10">
    <source>
        <dbReference type="ARBA" id="ARBA00023002"/>
    </source>
</evidence>
<dbReference type="CDD" id="cd06184">
    <property type="entry name" value="flavohem_like_fad_nad_binding"/>
    <property type="match status" value="1"/>
</dbReference>
<evidence type="ECO:0000313" key="17">
    <source>
        <dbReference type="EMBL" id="KKN50155.1"/>
    </source>
</evidence>
<keyword evidence="11" id="KW-0408">Iron</keyword>
<dbReference type="FunFam" id="1.10.490.10:FF:000003">
    <property type="entry name" value="Flavohemoprotein"/>
    <property type="match status" value="1"/>
</dbReference>
<keyword evidence="10" id="KW-0560">Oxidoreductase</keyword>
<dbReference type="AlphaFoldDB" id="A0A0F9R0K3"/>
<dbReference type="EC" id="1.14.12.17" evidence="4"/>
<evidence type="ECO:0000259" key="15">
    <source>
        <dbReference type="PROSITE" id="PS01033"/>
    </source>
</evidence>
<gene>
    <name evidence="17" type="ORF">LCGC14_0635700</name>
</gene>
<dbReference type="PANTHER" id="PTHR43396:SF3">
    <property type="entry name" value="FLAVOHEMOPROTEIN"/>
    <property type="match status" value="1"/>
</dbReference>
<evidence type="ECO:0000256" key="9">
    <source>
        <dbReference type="ARBA" id="ARBA00022857"/>
    </source>
</evidence>
<dbReference type="PRINTS" id="PR00410">
    <property type="entry name" value="PHEHYDRXLASE"/>
</dbReference>
<dbReference type="Gene3D" id="3.40.50.80">
    <property type="entry name" value="Nucleotide-binding domain of ferredoxin-NADP reductase (FNR) module"/>
    <property type="match status" value="1"/>
</dbReference>
<dbReference type="GO" id="GO:0046872">
    <property type="term" value="F:metal ion binding"/>
    <property type="evidence" value="ECO:0007669"/>
    <property type="project" value="UniProtKB-KW"/>
</dbReference>
<dbReference type="InterPro" id="IPR017927">
    <property type="entry name" value="FAD-bd_FR_type"/>
</dbReference>
<dbReference type="InterPro" id="IPR017938">
    <property type="entry name" value="Riboflavin_synthase-like_b-brl"/>
</dbReference>
<keyword evidence="8" id="KW-0274">FAD</keyword>
<proteinExistence type="inferred from homology"/>
<evidence type="ECO:0000256" key="6">
    <source>
        <dbReference type="ARBA" id="ARBA00022630"/>
    </source>
</evidence>
<evidence type="ECO:0000256" key="2">
    <source>
        <dbReference type="ARBA" id="ARBA00001974"/>
    </source>
</evidence>
<dbReference type="Gene3D" id="1.10.490.10">
    <property type="entry name" value="Globins"/>
    <property type="match status" value="1"/>
</dbReference>
<dbReference type="FunFam" id="2.40.30.10:FF:000034">
    <property type="entry name" value="Flavohemoprotein"/>
    <property type="match status" value="1"/>
</dbReference>
<evidence type="ECO:0000256" key="13">
    <source>
        <dbReference type="ARBA" id="ARBA00048649"/>
    </source>
</evidence>
<dbReference type="Pfam" id="PF00042">
    <property type="entry name" value="Globin"/>
    <property type="match status" value="1"/>
</dbReference>
<dbReference type="Gene3D" id="2.40.30.10">
    <property type="entry name" value="Translation factors"/>
    <property type="match status" value="1"/>
</dbReference>
<dbReference type="SUPFAM" id="SSF46458">
    <property type="entry name" value="Globin-like"/>
    <property type="match status" value="1"/>
</dbReference>
<dbReference type="NCBIfam" id="NF009805">
    <property type="entry name" value="PRK13289.1"/>
    <property type="match status" value="1"/>
</dbReference>
<keyword evidence="12" id="KW-0520">NAD</keyword>
<dbReference type="PANTHER" id="PTHR43396">
    <property type="entry name" value="FLAVOHEMOPROTEIN"/>
    <property type="match status" value="1"/>
</dbReference>
<dbReference type="InterPro" id="IPR039261">
    <property type="entry name" value="FNR_nucleotide-bd"/>
</dbReference>
<dbReference type="GO" id="GO:0071500">
    <property type="term" value="P:cellular response to nitrosative stress"/>
    <property type="evidence" value="ECO:0007669"/>
    <property type="project" value="TreeGrafter"/>
</dbReference>
<dbReference type="PROSITE" id="PS01033">
    <property type="entry name" value="GLOBIN"/>
    <property type="match status" value="1"/>
</dbReference>
<keyword evidence="5" id="KW-0349">Heme</keyword>
<comment type="similarity">
    <text evidence="3">In the C-terminal section; belongs to the flavoprotein pyridine nucleotide cytochrome reductase family.</text>
</comment>
<comment type="cofactor">
    <cofactor evidence="2">
        <name>FAD</name>
        <dbReference type="ChEBI" id="CHEBI:57692"/>
    </cofactor>
</comment>
<dbReference type="Pfam" id="PF00970">
    <property type="entry name" value="FAD_binding_6"/>
    <property type="match status" value="1"/>
</dbReference>
<dbReference type="SUPFAM" id="SSF52343">
    <property type="entry name" value="Ferredoxin reductase-like, C-terminal NADP-linked domain"/>
    <property type="match status" value="1"/>
</dbReference>
<name>A0A0F9R0K3_9ZZZZ</name>
<keyword evidence="9" id="KW-0521">NADP</keyword>
<evidence type="ECO:0000259" key="16">
    <source>
        <dbReference type="PROSITE" id="PS51384"/>
    </source>
</evidence>
<evidence type="ECO:0000256" key="3">
    <source>
        <dbReference type="ARBA" id="ARBA00006401"/>
    </source>
</evidence>
<dbReference type="EMBL" id="LAZR01001131">
    <property type="protein sequence ID" value="KKN50155.1"/>
    <property type="molecule type" value="Genomic_DNA"/>
</dbReference>
<comment type="catalytic activity">
    <reaction evidence="13">
        <text>2 nitric oxide + NADH + 2 O2 = 2 nitrate + NAD(+) + H(+)</text>
        <dbReference type="Rhea" id="RHEA:19469"/>
        <dbReference type="ChEBI" id="CHEBI:15378"/>
        <dbReference type="ChEBI" id="CHEBI:15379"/>
        <dbReference type="ChEBI" id="CHEBI:16480"/>
        <dbReference type="ChEBI" id="CHEBI:17632"/>
        <dbReference type="ChEBI" id="CHEBI:57540"/>
        <dbReference type="ChEBI" id="CHEBI:57945"/>
        <dbReference type="EC" id="1.14.12.17"/>
    </reaction>
</comment>
<keyword evidence="6" id="KW-0285">Flavoprotein</keyword>